<dbReference type="GO" id="GO:0016705">
    <property type="term" value="F:oxidoreductase activity, acting on paired donors, with incorporation or reduction of molecular oxygen"/>
    <property type="evidence" value="ECO:0007669"/>
    <property type="project" value="InterPro"/>
</dbReference>
<evidence type="ECO:0000256" key="5">
    <source>
        <dbReference type="ARBA" id="ARBA00023002"/>
    </source>
</evidence>
<dbReference type="InterPro" id="IPR036396">
    <property type="entry name" value="Cyt_P450_sf"/>
</dbReference>
<feature type="non-terminal residue" evidence="8">
    <location>
        <position position="84"/>
    </location>
</feature>
<dbReference type="PANTHER" id="PTHR46300:SF7">
    <property type="entry name" value="P450, PUTATIVE (EUROFUNG)-RELATED"/>
    <property type="match status" value="1"/>
</dbReference>
<organism>
    <name type="scientific">Serpula lacrymans var. lacrymans (strain S7.9)</name>
    <name type="common">Dry rot fungus</name>
    <dbReference type="NCBI Taxonomy" id="578457"/>
    <lineage>
        <taxon>Eukaryota</taxon>
        <taxon>Fungi</taxon>
        <taxon>Dikarya</taxon>
        <taxon>Basidiomycota</taxon>
        <taxon>Agaricomycotina</taxon>
        <taxon>Agaricomycetes</taxon>
        <taxon>Agaricomycetidae</taxon>
        <taxon>Boletales</taxon>
        <taxon>Coniophorineae</taxon>
        <taxon>Serpulaceae</taxon>
        <taxon>Serpula</taxon>
    </lineage>
</organism>
<accession>F8PEI8</accession>
<dbReference type="Gene3D" id="1.10.630.10">
    <property type="entry name" value="Cytochrome P450"/>
    <property type="match status" value="1"/>
</dbReference>
<keyword evidence="6" id="KW-0408">Iron</keyword>
<dbReference type="InterPro" id="IPR050364">
    <property type="entry name" value="Cytochrome_P450_fung"/>
</dbReference>
<dbReference type="EMBL" id="GL945449">
    <property type="protein sequence ID" value="EGO18439.1"/>
    <property type="molecule type" value="Genomic_DNA"/>
</dbReference>
<reference evidence="8" key="1">
    <citation type="submission" date="2011-04" db="EMBL/GenBank/DDBJ databases">
        <title>Evolution of plant cell wall degrading machinery underlies the functional diversity of forest fungi.</title>
        <authorList>
            <consortium name="US DOE Joint Genome Institute (JGI-PGF)"/>
            <person name="Eastwood D.C."/>
            <person name="Floudas D."/>
            <person name="Binder M."/>
            <person name="Majcherczyk A."/>
            <person name="Schneider P."/>
            <person name="Aerts A."/>
            <person name="Asiegbu F.O."/>
            <person name="Baker S.E."/>
            <person name="Barry K."/>
            <person name="Bendiksby M."/>
            <person name="Blumentritt M."/>
            <person name="Coutinho P.M."/>
            <person name="Cullen D."/>
            <person name="Cullen D."/>
            <person name="Gathman A."/>
            <person name="Goodell B."/>
            <person name="Henrissat B."/>
            <person name="Ihrmark K."/>
            <person name="Kauserud H."/>
            <person name="Kohler A."/>
            <person name="LaButti K."/>
            <person name="Lapidus A."/>
            <person name="Lavin J.L."/>
            <person name="Lee Y.-H."/>
            <person name="Lindquist E."/>
            <person name="Lilly W."/>
            <person name="Lucas S."/>
            <person name="Morin E."/>
            <person name="Murat C."/>
            <person name="Oguiza J.A."/>
            <person name="Park J."/>
            <person name="Pisabarro A.G."/>
            <person name="Riley R."/>
            <person name="Rosling A."/>
            <person name="Salamov A."/>
            <person name="Schmidt O."/>
            <person name="Schmutz J."/>
            <person name="Skrede I."/>
            <person name="Stenlid J."/>
            <person name="Wiebenga A."/>
            <person name="Xie X."/>
            <person name="Kues U."/>
            <person name="Hibbett D.S."/>
            <person name="Hoffmeister D."/>
            <person name="Hogberg N."/>
            <person name="Martin F."/>
            <person name="Grigoriev I.V."/>
            <person name="Watkinson S.C."/>
        </authorList>
    </citation>
    <scope>NUCLEOTIDE SEQUENCE</scope>
    <source>
        <strain evidence="8">S7.9</strain>
    </source>
</reference>
<evidence type="ECO:0000256" key="1">
    <source>
        <dbReference type="ARBA" id="ARBA00001971"/>
    </source>
</evidence>
<dbReference type="OrthoDB" id="2681947at2759"/>
<evidence type="ECO:0000256" key="2">
    <source>
        <dbReference type="ARBA" id="ARBA00010617"/>
    </source>
</evidence>
<keyword evidence="3" id="KW-0349">Heme</keyword>
<dbReference type="PANTHER" id="PTHR46300">
    <property type="entry name" value="P450, PUTATIVE (EUROFUNG)-RELATED-RELATED"/>
    <property type="match status" value="1"/>
</dbReference>
<dbReference type="GeneID" id="18812314"/>
<sequence length="84" mass="9822">MSYGNTWRQHRRFYHQSLRSSAALSYRPLQMRKIHELLVDMLEAPEDFVRNIETLAASIIMSITYGYETEHHGDPLVSLVETVN</sequence>
<evidence type="ECO:0000256" key="6">
    <source>
        <dbReference type="ARBA" id="ARBA00023004"/>
    </source>
</evidence>
<dbReference type="GO" id="GO:0004497">
    <property type="term" value="F:monooxygenase activity"/>
    <property type="evidence" value="ECO:0007669"/>
    <property type="project" value="UniProtKB-KW"/>
</dbReference>
<keyword evidence="5" id="KW-0560">Oxidoreductase</keyword>
<comment type="cofactor">
    <cofactor evidence="1">
        <name>heme</name>
        <dbReference type="ChEBI" id="CHEBI:30413"/>
    </cofactor>
</comment>
<dbReference type="RefSeq" id="XP_007324812.1">
    <property type="nucleotide sequence ID" value="XM_007324750.1"/>
</dbReference>
<dbReference type="GO" id="GO:0005506">
    <property type="term" value="F:iron ion binding"/>
    <property type="evidence" value="ECO:0007669"/>
    <property type="project" value="InterPro"/>
</dbReference>
<dbReference type="HOGENOM" id="CLU_2533788_0_0_1"/>
<evidence type="ECO:0000313" key="8">
    <source>
        <dbReference type="EMBL" id="EGO18439.1"/>
    </source>
</evidence>
<dbReference type="SUPFAM" id="SSF48264">
    <property type="entry name" value="Cytochrome P450"/>
    <property type="match status" value="1"/>
</dbReference>
<evidence type="ECO:0000256" key="7">
    <source>
        <dbReference type="ARBA" id="ARBA00023033"/>
    </source>
</evidence>
<keyword evidence="4" id="KW-0479">Metal-binding</keyword>
<evidence type="ECO:0000256" key="4">
    <source>
        <dbReference type="ARBA" id="ARBA00022723"/>
    </source>
</evidence>
<keyword evidence="7" id="KW-0503">Monooxygenase</keyword>
<evidence type="ECO:0000256" key="3">
    <source>
        <dbReference type="ARBA" id="ARBA00022617"/>
    </source>
</evidence>
<dbReference type="GO" id="GO:0020037">
    <property type="term" value="F:heme binding"/>
    <property type="evidence" value="ECO:0007669"/>
    <property type="project" value="InterPro"/>
</dbReference>
<dbReference type="Proteomes" id="UP000008064">
    <property type="component" value="Unassembled WGS sequence"/>
</dbReference>
<protein>
    <recommendedName>
        <fullName evidence="9">Cytochrome P450</fullName>
    </recommendedName>
</protein>
<proteinExistence type="inferred from homology"/>
<comment type="similarity">
    <text evidence="2">Belongs to the cytochrome P450 family.</text>
</comment>
<dbReference type="KEGG" id="sla:SERLADRAFT_404280"/>
<evidence type="ECO:0008006" key="9">
    <source>
        <dbReference type="Google" id="ProtNLM"/>
    </source>
</evidence>
<gene>
    <name evidence="8" type="ORF">SERLADRAFT_404280</name>
</gene>
<name>F8PEI8_SERL9</name>
<dbReference type="AlphaFoldDB" id="F8PEI8"/>